<keyword evidence="5" id="KW-0808">Transferase</keyword>
<reference evidence="13" key="1">
    <citation type="journal article" date="2019" name="Viruses">
        <title>Meta-Transcriptomic Comparison of the RNA Viromes of the Mosquito Vectors Culex pipiens and Culex torrentium in Northern Europe.</title>
        <authorList>
            <person name="Pettersson J.H.O."/>
            <person name="Shi M."/>
            <person name="Eden J.-S."/>
            <person name="Holmes E.C."/>
            <person name="Hesson J.C."/>
        </authorList>
    </citation>
    <scope>NUCLEOTIDE SEQUENCE</scope>
    <source>
        <strain evidence="13">OTU2</strain>
    </source>
</reference>
<dbReference type="Pfam" id="PF01443">
    <property type="entry name" value="Viral_helicase1"/>
    <property type="match status" value="1"/>
</dbReference>
<evidence type="ECO:0000259" key="12">
    <source>
        <dbReference type="PROSITE" id="PS51743"/>
    </source>
</evidence>
<evidence type="ECO:0000313" key="13">
    <source>
        <dbReference type="EMBL" id="QGA70893.1"/>
    </source>
</evidence>
<evidence type="ECO:0000256" key="8">
    <source>
        <dbReference type="ARBA" id="ARBA00022840"/>
    </source>
</evidence>
<keyword evidence="6" id="KW-0949">S-adenosyl-L-methionine</keyword>
<dbReference type="Gene3D" id="3.40.50.300">
    <property type="entry name" value="P-loop containing nucleotide triphosphate hydrolases"/>
    <property type="match status" value="2"/>
</dbReference>
<organism evidence="13">
    <name type="scientific">Biggie virus</name>
    <dbReference type="NCBI Taxonomy" id="2651952"/>
    <lineage>
        <taxon>Viruses</taxon>
        <taxon>Riboviria</taxon>
        <taxon>Negevirus</taxon>
    </lineage>
</organism>
<dbReference type="Gene3D" id="3.40.50.150">
    <property type="entry name" value="Vaccinia Virus protein VP39"/>
    <property type="match status" value="1"/>
</dbReference>
<dbReference type="PANTHER" id="PTHR10920:SF13">
    <property type="entry name" value="PRE-RRNA 2'-O-RIBOSE RNA METHYLTRANSFERASE FTSJ3"/>
    <property type="match status" value="1"/>
</dbReference>
<dbReference type="SUPFAM" id="SSF53335">
    <property type="entry name" value="S-adenosyl-L-methionine-dependent methyltransferases"/>
    <property type="match status" value="1"/>
</dbReference>
<dbReference type="GO" id="GO:0006364">
    <property type="term" value="P:rRNA processing"/>
    <property type="evidence" value="ECO:0007669"/>
    <property type="project" value="UniProtKB-KW"/>
</dbReference>
<dbReference type="GO" id="GO:0016556">
    <property type="term" value="P:mRNA modification"/>
    <property type="evidence" value="ECO:0007669"/>
    <property type="project" value="InterPro"/>
</dbReference>
<keyword evidence="2" id="KW-0698">rRNA processing</keyword>
<keyword evidence="8" id="KW-0547">Nucleotide-binding</keyword>
<sequence length="2254" mass="258375">MQPPKPKNEMQQLDSDDVNTDTLVFASELSKNLDVSVEQIRLELGSKLLSRSAVFSSAFETHITESISQTIKFNNTLNKTVRLDQRLTDAEKSKLIQLFTPPYKLHFSKNPHDIGSHLYYRALNEIGTFRCFDLLGNEPIPPGYDVLIKEVGSNINKLVKYERSDSHGCTPVLYVDDVIRATNTTRSLQAYLVNGNKQQKMLAKRFLYDPIYRCCQKSEHCRIRAKYVVFAHSAYDISPRGIADVMDASCAYRGVGFIHYSPRILSNLVSGSDNGLNWKVEIRKNGTFELGKFKQYIMFWFDNDYQNAYVHELDTYLGIIRNTKCVSTKGNEYLIQRTEEIGGLLFFTVIKPISPIGSFLKVPNSSIVRMIPFSDPDHVIIHYYTLQDDPSKYNYHNLIPKRLVVPAVYFAKLYQFLFMLPDGKFTTQNAMSFASTMASRTVVNGAYVSQPYKLDTDTVDNVAYAVYFIVYCRRFNLLKVLSTLKEYEDLKRNPTIFNRFVALIKSVGSYVFSSRFKEYVKEEKFEDAITNAQTELQNEYHLTHSKNILQWVMKLFRIKNKYNVQFFPITRVVSLEEDIKFVTELSDSIPHVIPEDNQELVYETISEYLKMSRVDTHQCTKEEFHECDENLIVVPNSYKGSCLLKCFCNTHNISLHDLKLKLLKDPLYDSLFPTLKNLMKSSIEGKYADLRLFELIACVFSVNICIHCESGCSLYSTNSPMTYHFSVKDGHCSELRKKIDIAPFEFCPSLDPQRMGYTEIEQAYILPKEEKYRSHKVITACISPYVARSALKLHEIDGNYGVLKSGKICELSAAPGSWLQYCNLHYSQSTLYYSHYSGEGGCDFKFLSDNITCLNESTDGDVTQTESFHEISTAIMFHGYMDVMLSDAYIPQLTADALDAPVFEEYQRMFFTSLHYWLAEGGNAVFKSFSDVPITEEVNTILGRFSEVICCKPNFSSPISTEYYIVCKDYRRERENLHPINYRNMPNVAHNKVVMSCRALLAKKYPLQKEYNIPHPVSIAPIERTDDPKPSAPEIEGLSDEGIPELPVVCDTFESQLIKIINRLEFTDMITPASCIRSPQLSELSPDVKIVIHDTCLIGQDGESTSYLIHDQHFVYCELSTIPLVDLLARLSFVAVKVATFKLRVHVDVMNVRDKNTIEKIVTHVTDKFSQHGLYIQAPISENNIPLNMFERSIIEYTSYLKAVAAANANAYAILYLSYKNNHFLLTHTLKANLSVDPQSISIMKGSNFLFVHPRKRDSYTHAYDGEIRQFVPFIECANNPDRFYIVGEYTYCMFDDQIIELLMGIDVRELTKVKFVLVQGVAGHGKTTEIVSKHIPSTVSSRGDLVIAPTKAGISVLIDRTLAHYKIDLNNLDKTCYRTKHSYLLNRHVKSDTVYFDEAIMVHVASILAIAYYSDARTVYMYGDTAQIPFHSALGDFHLSHHTPQSLFKATEIRNKSYRIPADVACALDTEYRECHKKSGRDLGVITASPVIRSMDVVRINDISHMKTVFNESFKYLTFTHTACNDLRKLDSRFDVSTIAAYQGSENPNIAILRTSLSEADQIYNNTHLCVTAITRHTKKLVYYTMCEKDDYLSKLIKCVRNETDLTIKSFSTSCMVGSIDYIYSGSSEMTYPVYETGNVSRFFVSKNRYTKDFTLINTQKVHTEKQFALKLSGVNNDIFVTKDIFKKLSMSDMVKWTRKLAPNVKKVYVKVYNEPFSNNSDVISLVEDYKIKNAIPTVVSERLEVVRAPEVPKQVIRESIFDTVPIPEMLQAFMSHLYPSCVYIPRQFDSHFVHNNDMELTLNNVSANFGISNYRIPVYDTLRPVLSTPAPYLRDVTVLELLLGAAKRNLNPPEMIENVCSEDVADHLMQNFKKSLVPHSGKLLAEMEPIVPTTDSIVSWLERQDRGVLKQIIDEIPLQLADLSRCSFSLKRNPKVRITPNAVDIYDSVQTITCHPKFVNAYFCSIVESAQDRLMKLMLPYFKMFTKVTTEEFGNDCFETWSRYGKLYLFSGDDSLLMNGHKFKEMDMSKFDKSQLIFALKYLCKLFVYLGVPPYTAQLYYEMMYYRTCTNPSNKVTLKLTPQMESGSAATYFGNTCFCMAVVLSTLDISDFTYTPRFEKFSLMFNLEVKEFNYVNPYFCSKFMVVEENRITFYPDPVKILIKLGRTDLKNIKHLREFHTSVKDLLSHYKDHMDVMVISAAIRERYGFPYDCTGHILNLISVVKNTEAFESLFYSLPTDVLDSDSVRYSDDY</sequence>
<feature type="domain" description="(+)RNA virus helicase C-terminal" evidence="11">
    <location>
        <begin position="1288"/>
        <end position="1619"/>
    </location>
</feature>
<keyword evidence="3" id="KW-1048">Host nucleus</keyword>
<evidence type="ECO:0000256" key="6">
    <source>
        <dbReference type="ARBA" id="ARBA00022691"/>
    </source>
</evidence>
<dbReference type="InterPro" id="IPR002588">
    <property type="entry name" value="Alphavirus-like_MT_dom"/>
</dbReference>
<dbReference type="InterPro" id="IPR001788">
    <property type="entry name" value="RNA-dep_RNA_pol_alsuvir"/>
</dbReference>
<dbReference type="GO" id="GO:0003724">
    <property type="term" value="F:RNA helicase activity"/>
    <property type="evidence" value="ECO:0007669"/>
    <property type="project" value="UniProtKB-EC"/>
</dbReference>
<dbReference type="InterPro" id="IPR043502">
    <property type="entry name" value="DNA/RNA_pol_sf"/>
</dbReference>
<protein>
    <submittedName>
        <fullName evidence="13">RNA-dependent RNA polymerase</fullName>
    </submittedName>
</protein>
<proteinExistence type="predicted"/>
<evidence type="ECO:0000256" key="4">
    <source>
        <dbReference type="ARBA" id="ARBA00022603"/>
    </source>
</evidence>
<accession>A0A5Q0TVY2</accession>
<dbReference type="PROSITE" id="PS51657">
    <property type="entry name" value="PSRV_HELICASE"/>
    <property type="match status" value="1"/>
</dbReference>
<dbReference type="EMBL" id="MK440620">
    <property type="protein sequence ID" value="QGA70893.1"/>
    <property type="molecule type" value="Genomic_RNA"/>
</dbReference>
<dbReference type="GO" id="GO:0033645">
    <property type="term" value="C:host cell endomembrane system"/>
    <property type="evidence" value="ECO:0007669"/>
    <property type="project" value="UniProtKB-SubCell"/>
</dbReference>
<evidence type="ECO:0000256" key="7">
    <source>
        <dbReference type="ARBA" id="ARBA00022695"/>
    </source>
</evidence>
<dbReference type="InterPro" id="IPR029063">
    <property type="entry name" value="SAM-dependent_MTases_sf"/>
</dbReference>
<dbReference type="InterPro" id="IPR027417">
    <property type="entry name" value="P-loop_NTPase"/>
</dbReference>
<dbReference type="GO" id="GO:0001510">
    <property type="term" value="P:RNA methylation"/>
    <property type="evidence" value="ECO:0007669"/>
    <property type="project" value="TreeGrafter"/>
</dbReference>
<dbReference type="GO" id="GO:0003968">
    <property type="term" value="F:RNA-directed RNA polymerase activity"/>
    <property type="evidence" value="ECO:0007669"/>
    <property type="project" value="UniProtKB-KW"/>
</dbReference>
<dbReference type="GO" id="GO:0006351">
    <property type="term" value="P:DNA-templated transcription"/>
    <property type="evidence" value="ECO:0007669"/>
    <property type="project" value="InterPro"/>
</dbReference>
<dbReference type="GO" id="GO:0005524">
    <property type="term" value="F:ATP binding"/>
    <property type="evidence" value="ECO:0007669"/>
    <property type="project" value="UniProtKB-KW"/>
</dbReference>
<evidence type="ECO:0000259" key="11">
    <source>
        <dbReference type="PROSITE" id="PS51657"/>
    </source>
</evidence>
<dbReference type="SUPFAM" id="SSF56672">
    <property type="entry name" value="DNA/RNA polymerases"/>
    <property type="match status" value="1"/>
</dbReference>
<dbReference type="InterPro" id="IPR027351">
    <property type="entry name" value="(+)RNA_virus_helicase_core_dom"/>
</dbReference>
<dbReference type="InterPro" id="IPR002877">
    <property type="entry name" value="RNA_MeTrfase_FtsJ_dom"/>
</dbReference>
<keyword evidence="8" id="KW-0067">ATP-binding</keyword>
<evidence type="ECO:0000256" key="2">
    <source>
        <dbReference type="ARBA" id="ARBA00022552"/>
    </source>
</evidence>
<keyword evidence="7" id="KW-0548">Nucleotidyltransferase</keyword>
<evidence type="ECO:0000256" key="9">
    <source>
        <dbReference type="ARBA" id="ARBA00022884"/>
    </source>
</evidence>
<dbReference type="PROSITE" id="PS51743">
    <property type="entry name" value="ALPHAVIRUS_MT"/>
    <property type="match status" value="1"/>
</dbReference>
<dbReference type="SUPFAM" id="SSF52540">
    <property type="entry name" value="P-loop containing nucleoside triphosphate hydrolases"/>
    <property type="match status" value="1"/>
</dbReference>
<evidence type="ECO:0000256" key="1">
    <source>
        <dbReference type="ARBA" id="ARBA00004147"/>
    </source>
</evidence>
<dbReference type="PANTHER" id="PTHR10920">
    <property type="entry name" value="RIBOSOMAL RNA METHYLTRANSFERASE"/>
    <property type="match status" value="1"/>
</dbReference>
<keyword evidence="4" id="KW-0489">Methyltransferase</keyword>
<keyword evidence="13" id="KW-0696">RNA-directed RNA polymerase</keyword>
<dbReference type="Pfam" id="PF00978">
    <property type="entry name" value="RdRP_2"/>
    <property type="match status" value="1"/>
</dbReference>
<comment type="catalytic activity">
    <reaction evidence="10">
        <text>ATP + H2O = ADP + phosphate + H(+)</text>
        <dbReference type="Rhea" id="RHEA:13065"/>
        <dbReference type="ChEBI" id="CHEBI:15377"/>
        <dbReference type="ChEBI" id="CHEBI:15378"/>
        <dbReference type="ChEBI" id="CHEBI:30616"/>
        <dbReference type="ChEBI" id="CHEBI:43474"/>
        <dbReference type="ChEBI" id="CHEBI:456216"/>
        <dbReference type="EC" id="3.6.4.13"/>
    </reaction>
</comment>
<evidence type="ECO:0000256" key="10">
    <source>
        <dbReference type="ARBA" id="ARBA00047984"/>
    </source>
</evidence>
<comment type="subcellular location">
    <subcellularLocation>
        <location evidence="1">Host nucleus</location>
    </subcellularLocation>
</comment>
<evidence type="ECO:0000256" key="3">
    <source>
        <dbReference type="ARBA" id="ARBA00022562"/>
    </source>
</evidence>
<dbReference type="GO" id="GO:0003723">
    <property type="term" value="F:RNA binding"/>
    <property type="evidence" value="ECO:0007669"/>
    <property type="project" value="UniProtKB-KW"/>
</dbReference>
<dbReference type="GO" id="GO:0042025">
    <property type="term" value="C:host cell nucleus"/>
    <property type="evidence" value="ECO:0007669"/>
    <property type="project" value="UniProtKB-SubCell"/>
</dbReference>
<dbReference type="GO" id="GO:0008174">
    <property type="term" value="F:mRNA methyltransferase activity"/>
    <property type="evidence" value="ECO:0007669"/>
    <property type="project" value="UniProtKB-UniRule"/>
</dbReference>
<dbReference type="InterPro" id="IPR050082">
    <property type="entry name" value="RNA_methyltr_RlmE"/>
</dbReference>
<name>A0A5Q0TVY2_9VIRU</name>
<keyword evidence="9" id="KW-0694">RNA-binding</keyword>
<evidence type="ECO:0000256" key="5">
    <source>
        <dbReference type="ARBA" id="ARBA00022679"/>
    </source>
</evidence>
<feature type="domain" description="Alphavirus-like MT" evidence="12">
    <location>
        <begin position="108"/>
        <end position="320"/>
    </location>
</feature>
<dbReference type="Pfam" id="PF01728">
    <property type="entry name" value="FtsJ"/>
    <property type="match status" value="1"/>
</dbReference>